<dbReference type="Proteomes" id="UP000887578">
    <property type="component" value="Unplaced"/>
</dbReference>
<accession>A0A914QXQ7</accession>
<evidence type="ECO:0000313" key="3">
    <source>
        <dbReference type="WBParaSite" id="PDA_v2.g3842.t1"/>
    </source>
</evidence>
<name>A0A914QXQ7_9BILA</name>
<organism evidence="2 3">
    <name type="scientific">Panagrolaimus davidi</name>
    <dbReference type="NCBI Taxonomy" id="227884"/>
    <lineage>
        <taxon>Eukaryota</taxon>
        <taxon>Metazoa</taxon>
        <taxon>Ecdysozoa</taxon>
        <taxon>Nematoda</taxon>
        <taxon>Chromadorea</taxon>
        <taxon>Rhabditida</taxon>
        <taxon>Tylenchina</taxon>
        <taxon>Panagrolaimomorpha</taxon>
        <taxon>Panagrolaimoidea</taxon>
        <taxon>Panagrolaimidae</taxon>
        <taxon>Panagrolaimus</taxon>
    </lineage>
</organism>
<feature type="chain" id="PRO_5038054688" evidence="1">
    <location>
        <begin position="24"/>
        <end position="188"/>
    </location>
</feature>
<feature type="signal peptide" evidence="1">
    <location>
        <begin position="1"/>
        <end position="23"/>
    </location>
</feature>
<reference evidence="3" key="1">
    <citation type="submission" date="2022-11" db="UniProtKB">
        <authorList>
            <consortium name="WormBaseParasite"/>
        </authorList>
    </citation>
    <scope>IDENTIFICATION</scope>
</reference>
<dbReference type="WBParaSite" id="PDA_v2.g3842.t1">
    <property type="protein sequence ID" value="PDA_v2.g3842.t1"/>
    <property type="gene ID" value="PDA_v2.g3842"/>
</dbReference>
<dbReference type="AlphaFoldDB" id="A0A914QXQ7"/>
<keyword evidence="2" id="KW-1185">Reference proteome</keyword>
<evidence type="ECO:0000313" key="2">
    <source>
        <dbReference type="Proteomes" id="UP000887578"/>
    </source>
</evidence>
<sequence length="188" mass="21758">MHTFMFIIAILLLFSSFFNFVAADDDDLISCYVDYCCNQSLPLFPESKGEEIHALLPRDRYINFVGWNPGKIEYEGVGPEKIPYGYLKEMLVHFTAISEEDGPLEARIFLTSMEKNETIVLHEIKSVENVYISKDGTKYPDEHLYAERYHPNECTKYAKEYSNIDGLLIEINCKTTDVKKILVKCEPY</sequence>
<keyword evidence="1" id="KW-0732">Signal</keyword>
<proteinExistence type="predicted"/>
<evidence type="ECO:0000256" key="1">
    <source>
        <dbReference type="SAM" id="SignalP"/>
    </source>
</evidence>
<protein>
    <submittedName>
        <fullName evidence="3">Uncharacterized protein</fullName>
    </submittedName>
</protein>